<dbReference type="InterPro" id="IPR051043">
    <property type="entry name" value="Sulfatase_Mod_Factor_Kinase"/>
</dbReference>
<dbReference type="Proteomes" id="UP000318307">
    <property type="component" value="Unassembled WGS sequence"/>
</dbReference>
<evidence type="ECO:0000256" key="1">
    <source>
        <dbReference type="SAM" id="MobiDB-lite"/>
    </source>
</evidence>
<dbReference type="RefSeq" id="WP_144681447.1">
    <property type="nucleotide sequence ID" value="NZ_VLLC01000001.1"/>
</dbReference>
<protein>
    <submittedName>
        <fullName evidence="3">Formylglycine-generating enzyme required for sulfatase activity</fullName>
    </submittedName>
</protein>
<dbReference type="SUPFAM" id="SSF56436">
    <property type="entry name" value="C-type lectin-like"/>
    <property type="match status" value="1"/>
</dbReference>
<evidence type="ECO:0000313" key="4">
    <source>
        <dbReference type="Proteomes" id="UP000318307"/>
    </source>
</evidence>
<dbReference type="EMBL" id="VLLC01000001">
    <property type="protein sequence ID" value="TWI77418.1"/>
    <property type="molecule type" value="Genomic_DNA"/>
</dbReference>
<dbReference type="GO" id="GO:0120147">
    <property type="term" value="F:formylglycine-generating oxidase activity"/>
    <property type="evidence" value="ECO:0007669"/>
    <property type="project" value="TreeGrafter"/>
</dbReference>
<evidence type="ECO:0000259" key="2">
    <source>
        <dbReference type="Pfam" id="PF03781"/>
    </source>
</evidence>
<organism evidence="3 4">
    <name type="scientific">Desulfobotulus alkaliphilus</name>
    <dbReference type="NCBI Taxonomy" id="622671"/>
    <lineage>
        <taxon>Bacteria</taxon>
        <taxon>Pseudomonadati</taxon>
        <taxon>Thermodesulfobacteriota</taxon>
        <taxon>Desulfobacteria</taxon>
        <taxon>Desulfobacterales</taxon>
        <taxon>Desulfobacteraceae</taxon>
        <taxon>Desulfobotulus</taxon>
    </lineage>
</organism>
<keyword evidence="4" id="KW-1185">Reference proteome</keyword>
<reference evidence="3 4" key="1">
    <citation type="submission" date="2019-07" db="EMBL/GenBank/DDBJ databases">
        <title>Genome sequencing of 100 strains of the haloalkaliphilic chemolithoautotrophic sulfur-oxidizing bacterium Thioalkalivibrio.</title>
        <authorList>
            <person name="Muyzer G."/>
        </authorList>
    </citation>
    <scope>NUCLEOTIDE SEQUENCE [LARGE SCALE GENOMIC DNA]</scope>
    <source>
        <strain evidence="3 4">ASO4-4</strain>
    </source>
</reference>
<proteinExistence type="predicted"/>
<sequence>MFVYFYRLIAVIILTVLMACAGKKDLSSEIMETMGSEAGLYENVEIPPPVPELPLPEKTSESKKKMDSVTGKPENKIPEPFQNSIGMHFVWIPPGHFSMGASSEDPYGNDNEIIRYVTLSKGFFMMTTEVSQSQWKMVMGDNPSGFRRCGDDCPVERVSWDAVQEFIKKLQALDSSLIYRLPTEAEWEYAARGGSDGPFAFGSCLGTDQANYNGTQPLEGCEAGIYRKGPVPVGRFEANAFGLYDMHGNVWEWCQDVYAPYGSGQKVKDPLYEGPGYERVIRGGSWYGSEASCRSAGRGRYAPDRGFNSIGFRLVGDLP</sequence>
<dbReference type="Pfam" id="PF03781">
    <property type="entry name" value="FGE-sulfatase"/>
    <property type="match status" value="1"/>
</dbReference>
<dbReference type="OrthoDB" id="9768004at2"/>
<dbReference type="AlphaFoldDB" id="A0A562S7X6"/>
<dbReference type="InterPro" id="IPR042095">
    <property type="entry name" value="SUMF_sf"/>
</dbReference>
<dbReference type="PANTHER" id="PTHR23150">
    <property type="entry name" value="SULFATASE MODIFYING FACTOR 1, 2"/>
    <property type="match status" value="1"/>
</dbReference>
<evidence type="ECO:0000313" key="3">
    <source>
        <dbReference type="EMBL" id="TWI77418.1"/>
    </source>
</evidence>
<dbReference type="PROSITE" id="PS51257">
    <property type="entry name" value="PROKAR_LIPOPROTEIN"/>
    <property type="match status" value="1"/>
</dbReference>
<name>A0A562S7X6_9BACT</name>
<comment type="caution">
    <text evidence="3">The sequence shown here is derived from an EMBL/GenBank/DDBJ whole genome shotgun (WGS) entry which is preliminary data.</text>
</comment>
<dbReference type="InterPro" id="IPR005532">
    <property type="entry name" value="SUMF_dom"/>
</dbReference>
<feature type="domain" description="Sulfatase-modifying factor enzyme-like" evidence="2">
    <location>
        <begin position="88"/>
        <end position="315"/>
    </location>
</feature>
<feature type="compositionally biased region" description="Basic and acidic residues" evidence="1">
    <location>
        <begin position="58"/>
        <end position="77"/>
    </location>
</feature>
<dbReference type="Gene3D" id="3.90.1580.10">
    <property type="entry name" value="paralog of FGE (formylglycine-generating enzyme)"/>
    <property type="match status" value="1"/>
</dbReference>
<dbReference type="InterPro" id="IPR016187">
    <property type="entry name" value="CTDL_fold"/>
</dbReference>
<dbReference type="PANTHER" id="PTHR23150:SF19">
    <property type="entry name" value="FORMYLGLYCINE-GENERATING ENZYME"/>
    <property type="match status" value="1"/>
</dbReference>
<feature type="region of interest" description="Disordered" evidence="1">
    <location>
        <begin position="47"/>
        <end position="77"/>
    </location>
</feature>
<accession>A0A562S7X6</accession>
<gene>
    <name evidence="3" type="ORF">LZ24_00228</name>
</gene>